<evidence type="ECO:0000313" key="2">
    <source>
        <dbReference type="Proteomes" id="UP000198539"/>
    </source>
</evidence>
<dbReference type="Proteomes" id="UP000198539">
    <property type="component" value="Unassembled WGS sequence"/>
</dbReference>
<name>A0A1H2R346_9RHOB</name>
<reference evidence="1 2" key="1">
    <citation type="submission" date="2016-10" db="EMBL/GenBank/DDBJ databases">
        <authorList>
            <person name="de Groot N.N."/>
        </authorList>
    </citation>
    <scope>NUCLEOTIDE SEQUENCE [LARGE SCALE GENOMIC DNA]</scope>
    <source>
        <strain evidence="1 2">CGMCC 1.8894</strain>
    </source>
</reference>
<proteinExistence type="predicted"/>
<protein>
    <submittedName>
        <fullName evidence="1">Uncharacterized protein</fullName>
    </submittedName>
</protein>
<dbReference type="STRING" id="564137.SAMN04488238_101177"/>
<dbReference type="RefSeq" id="WP_190305626.1">
    <property type="nucleotide sequence ID" value="NZ_FNOM01000001.1"/>
</dbReference>
<dbReference type="AlphaFoldDB" id="A0A1H2R346"/>
<gene>
    <name evidence="1" type="ORF">SAMN04488238_101177</name>
</gene>
<keyword evidence="2" id="KW-1185">Reference proteome</keyword>
<organism evidence="1 2">
    <name type="scientific">Roseicitreum antarcticum</name>
    <dbReference type="NCBI Taxonomy" id="564137"/>
    <lineage>
        <taxon>Bacteria</taxon>
        <taxon>Pseudomonadati</taxon>
        <taxon>Pseudomonadota</taxon>
        <taxon>Alphaproteobacteria</taxon>
        <taxon>Rhodobacterales</taxon>
        <taxon>Paracoccaceae</taxon>
        <taxon>Roseicitreum</taxon>
    </lineage>
</organism>
<evidence type="ECO:0000313" key="1">
    <source>
        <dbReference type="EMBL" id="SDW13765.1"/>
    </source>
</evidence>
<dbReference type="EMBL" id="FNOM01000001">
    <property type="protein sequence ID" value="SDW13765.1"/>
    <property type="molecule type" value="Genomic_DNA"/>
</dbReference>
<accession>A0A1H2R346</accession>
<sequence length="57" mass="6604">MILKIVTFFLLFMVVMGAIQKFLFPHRRNMPDLLKRPRKCAQCGRFSIGRGKCACKS</sequence>